<keyword evidence="4 8" id="KW-0378">Hydrolase</keyword>
<dbReference type="PANTHER" id="PTHR13604">
    <property type="entry name" value="DC12-RELATED"/>
    <property type="match status" value="1"/>
</dbReference>
<evidence type="ECO:0000256" key="7">
    <source>
        <dbReference type="ARBA" id="ARBA00023239"/>
    </source>
</evidence>
<comment type="similarity">
    <text evidence="1 8">Belongs to the SOS response-associated peptidase family.</text>
</comment>
<dbReference type="InterPro" id="IPR003738">
    <property type="entry name" value="SRAP"/>
</dbReference>
<gene>
    <name evidence="9" type="ORF">IT775_12860</name>
</gene>
<proteinExistence type="inferred from homology"/>
<dbReference type="RefSeq" id="WP_212701530.1">
    <property type="nucleotide sequence ID" value="NZ_JADMKU010000011.1"/>
</dbReference>
<keyword evidence="2 8" id="KW-0645">Protease</keyword>
<evidence type="ECO:0000256" key="8">
    <source>
        <dbReference type="RuleBase" id="RU364100"/>
    </source>
</evidence>
<evidence type="ECO:0000313" key="9">
    <source>
        <dbReference type="EMBL" id="MBR9652010.1"/>
    </source>
</evidence>
<evidence type="ECO:0000256" key="5">
    <source>
        <dbReference type="ARBA" id="ARBA00023124"/>
    </source>
</evidence>
<evidence type="ECO:0000313" key="10">
    <source>
        <dbReference type="Proteomes" id="UP001195941"/>
    </source>
</evidence>
<dbReference type="EMBL" id="JADMKU010000011">
    <property type="protein sequence ID" value="MBR9652010.1"/>
    <property type="molecule type" value="Genomic_DNA"/>
</dbReference>
<keyword evidence="7" id="KW-0456">Lyase</keyword>
<evidence type="ECO:0000256" key="2">
    <source>
        <dbReference type="ARBA" id="ARBA00022670"/>
    </source>
</evidence>
<sequence length="230" mass="25681">MCGRFVAAEGMTWAQLYAIQRGFLDAGGTLRVEDAPEPVQGFNVKPTQQIAIAFARGDDLVASSARWWFVPHWHRGDVADWKATTFNAKVETAAAKPTFRDAWQTGRCLIPARGYYEWTGPKGGKQPWFIAPLTNEPAFFFAGLCSELASGLRTCTLLTRPAATEIAHIHTRMPVMLRDDQVGPWLRHEAEDGEMRETLGTGWQFRAHTVQRFGLHDDGPELIEPDGLDL</sequence>
<evidence type="ECO:0000256" key="1">
    <source>
        <dbReference type="ARBA" id="ARBA00008136"/>
    </source>
</evidence>
<dbReference type="Gene3D" id="3.90.1680.10">
    <property type="entry name" value="SOS response associated peptidase-like"/>
    <property type="match status" value="1"/>
</dbReference>
<protein>
    <recommendedName>
        <fullName evidence="8">Abasic site processing protein</fullName>
        <ecNumber evidence="8">3.4.-.-</ecNumber>
    </recommendedName>
</protein>
<accession>A0ABS5HSX3</accession>
<evidence type="ECO:0000256" key="4">
    <source>
        <dbReference type="ARBA" id="ARBA00022801"/>
    </source>
</evidence>
<evidence type="ECO:0000256" key="3">
    <source>
        <dbReference type="ARBA" id="ARBA00022763"/>
    </source>
</evidence>
<dbReference type="Pfam" id="PF02586">
    <property type="entry name" value="SRAP"/>
    <property type="match status" value="1"/>
</dbReference>
<comment type="caution">
    <text evidence="9">The sequence shown here is derived from an EMBL/GenBank/DDBJ whole genome shotgun (WGS) entry which is preliminary data.</text>
</comment>
<evidence type="ECO:0000256" key="6">
    <source>
        <dbReference type="ARBA" id="ARBA00023125"/>
    </source>
</evidence>
<name>A0ABS5HSX3_9RHOB</name>
<keyword evidence="6" id="KW-0238">DNA-binding</keyword>
<dbReference type="Proteomes" id="UP001195941">
    <property type="component" value="Unassembled WGS sequence"/>
</dbReference>
<dbReference type="InterPro" id="IPR036590">
    <property type="entry name" value="SRAP-like"/>
</dbReference>
<organism evidence="9 10">
    <name type="scientific">Thalassovita aquimarina</name>
    <dbReference type="NCBI Taxonomy" id="2785917"/>
    <lineage>
        <taxon>Bacteria</taxon>
        <taxon>Pseudomonadati</taxon>
        <taxon>Pseudomonadota</taxon>
        <taxon>Alphaproteobacteria</taxon>
        <taxon>Rhodobacterales</taxon>
        <taxon>Roseobacteraceae</taxon>
        <taxon>Thalassovita</taxon>
    </lineage>
</organism>
<keyword evidence="3" id="KW-0227">DNA damage</keyword>
<keyword evidence="5" id="KW-0190">Covalent protein-DNA linkage</keyword>
<dbReference type="PANTHER" id="PTHR13604:SF0">
    <property type="entry name" value="ABASIC SITE PROCESSING PROTEIN HMCES"/>
    <property type="match status" value="1"/>
</dbReference>
<keyword evidence="10" id="KW-1185">Reference proteome</keyword>
<dbReference type="SUPFAM" id="SSF143081">
    <property type="entry name" value="BB1717-like"/>
    <property type="match status" value="1"/>
</dbReference>
<dbReference type="EC" id="3.4.-.-" evidence="8"/>
<reference evidence="9 10" key="1">
    <citation type="journal article" date="2021" name="Arch. Microbiol.">
        <title>Thalassobius aquimarinus sp. nov., isolated from the Sea of Japan seashore.</title>
        <authorList>
            <person name="Kurilenko V.V."/>
            <person name="Romanenko L.A."/>
            <person name="Chernysheva N.Y."/>
            <person name="Velansky P.V."/>
            <person name="Tekutyeva L.A."/>
            <person name="Isaeva M.P."/>
            <person name="Mikhailov V.V."/>
        </authorList>
    </citation>
    <scope>NUCLEOTIDE SEQUENCE [LARGE SCALE GENOMIC DNA]</scope>
    <source>
        <strain evidence="9 10">KMM 8518</strain>
    </source>
</reference>